<evidence type="ECO:0008006" key="10">
    <source>
        <dbReference type="Google" id="ProtNLM"/>
    </source>
</evidence>
<dbReference type="Pfam" id="PF08340">
    <property type="entry name" value="YicC-like_C"/>
    <property type="match status" value="1"/>
</dbReference>
<evidence type="ECO:0000259" key="6">
    <source>
        <dbReference type="Pfam" id="PF03755"/>
    </source>
</evidence>
<keyword evidence="3" id="KW-0255">Endonuclease</keyword>
<dbReference type="STRING" id="502025.Hoch_5843"/>
<evidence type="ECO:0000256" key="4">
    <source>
        <dbReference type="ARBA" id="ARBA00022801"/>
    </source>
</evidence>
<keyword evidence="9" id="KW-1185">Reference proteome</keyword>
<dbReference type="InterPro" id="IPR005229">
    <property type="entry name" value="YicC/YloC-like"/>
</dbReference>
<dbReference type="PANTHER" id="PTHR30636">
    <property type="entry name" value="UPF0701 PROTEIN YICC"/>
    <property type="match status" value="1"/>
</dbReference>
<feature type="domain" description="Endoribonuclease YicC-like N-terminal" evidence="6">
    <location>
        <begin position="1"/>
        <end position="158"/>
    </location>
</feature>
<name>D0LIG3_HALO1</name>
<evidence type="ECO:0000313" key="9">
    <source>
        <dbReference type="Proteomes" id="UP000001880"/>
    </source>
</evidence>
<organism evidence="8 9">
    <name type="scientific">Haliangium ochraceum (strain DSM 14365 / JCM 11303 / SMP-2)</name>
    <dbReference type="NCBI Taxonomy" id="502025"/>
    <lineage>
        <taxon>Bacteria</taxon>
        <taxon>Pseudomonadati</taxon>
        <taxon>Myxococcota</taxon>
        <taxon>Polyangia</taxon>
        <taxon>Haliangiales</taxon>
        <taxon>Kofleriaceae</taxon>
        <taxon>Haliangium</taxon>
    </lineage>
</organism>
<comment type="cofactor">
    <cofactor evidence="1">
        <name>a divalent metal cation</name>
        <dbReference type="ChEBI" id="CHEBI:60240"/>
    </cofactor>
</comment>
<evidence type="ECO:0000256" key="5">
    <source>
        <dbReference type="ARBA" id="ARBA00035648"/>
    </source>
</evidence>
<dbReference type="Pfam" id="PF03755">
    <property type="entry name" value="YicC-like_N"/>
    <property type="match status" value="1"/>
</dbReference>
<dbReference type="RefSeq" id="WP_012830911.1">
    <property type="nucleotide sequence ID" value="NC_013440.1"/>
</dbReference>
<dbReference type="InterPro" id="IPR013551">
    <property type="entry name" value="YicC-like_C"/>
</dbReference>
<evidence type="ECO:0000259" key="7">
    <source>
        <dbReference type="Pfam" id="PF08340"/>
    </source>
</evidence>
<sequence>MTGYGRGAVDDQGVRVSVEIRAVNHRFLDLKVRGGALSPELEEAVGGAIRSRLERGSVIALVRIERNRQQPGVRVDQEVAKRIHAELSELRAALGLEEPVPLALICRQPGVLVTGEPEQAEDDSDEARAHLRSCARAAVDQALDALVAMRSTEGAHLAREFERRLSRLAELVEDIARRAELAPAEARKRLEERLARLLEDAGSEGKGRGAAARSESAASSAAAASSSGAGGAAQVDPVRLAQEVAFLADRLDITEELVRLRGHLAHAAELSAETGAIGRRFEFLLQELGREFNTVTSKSQSADIARLVVEAKAELEKLREQVQNVE</sequence>
<accession>D0LIG3</accession>
<keyword evidence="2" id="KW-0540">Nuclease</keyword>
<evidence type="ECO:0000256" key="3">
    <source>
        <dbReference type="ARBA" id="ARBA00022759"/>
    </source>
</evidence>
<comment type="similarity">
    <text evidence="5">Belongs to the YicC/YloC family.</text>
</comment>
<feature type="domain" description="Endoribonuclease YicC-like C-terminal" evidence="7">
    <location>
        <begin position="232"/>
        <end position="326"/>
    </location>
</feature>
<gene>
    <name evidence="8" type="ordered locus">Hoch_5843</name>
</gene>
<dbReference type="eggNOG" id="COG1561">
    <property type="taxonomic scope" value="Bacteria"/>
</dbReference>
<protein>
    <recommendedName>
        <fullName evidence="10">YicC domain protein</fullName>
    </recommendedName>
</protein>
<keyword evidence="4" id="KW-0378">Hydrolase</keyword>
<reference evidence="8 9" key="1">
    <citation type="journal article" date="2010" name="Stand. Genomic Sci.">
        <title>Complete genome sequence of Haliangium ochraceum type strain (SMP-2).</title>
        <authorList>
            <consortium name="US DOE Joint Genome Institute (JGI-PGF)"/>
            <person name="Ivanova N."/>
            <person name="Daum C."/>
            <person name="Lang E."/>
            <person name="Abt B."/>
            <person name="Kopitz M."/>
            <person name="Saunders E."/>
            <person name="Lapidus A."/>
            <person name="Lucas S."/>
            <person name="Glavina Del Rio T."/>
            <person name="Nolan M."/>
            <person name="Tice H."/>
            <person name="Copeland A."/>
            <person name="Cheng J.F."/>
            <person name="Chen F."/>
            <person name="Bruce D."/>
            <person name="Goodwin L."/>
            <person name="Pitluck S."/>
            <person name="Mavromatis K."/>
            <person name="Pati A."/>
            <person name="Mikhailova N."/>
            <person name="Chen A."/>
            <person name="Palaniappan K."/>
            <person name="Land M."/>
            <person name="Hauser L."/>
            <person name="Chang Y.J."/>
            <person name="Jeffries C.D."/>
            <person name="Detter J.C."/>
            <person name="Brettin T."/>
            <person name="Rohde M."/>
            <person name="Goker M."/>
            <person name="Bristow J."/>
            <person name="Markowitz V."/>
            <person name="Eisen J.A."/>
            <person name="Hugenholtz P."/>
            <person name="Kyrpides N.C."/>
            <person name="Klenk H.P."/>
        </authorList>
    </citation>
    <scope>NUCLEOTIDE SEQUENCE [LARGE SCALE GENOMIC DNA]</scope>
    <source>
        <strain evidence="9">DSM 14365 / CIP 107738 / JCM 11303 / AJ 13395 / SMP-2</strain>
    </source>
</reference>
<proteinExistence type="inferred from homology"/>
<dbReference type="AlphaFoldDB" id="D0LIG3"/>
<dbReference type="GO" id="GO:0016787">
    <property type="term" value="F:hydrolase activity"/>
    <property type="evidence" value="ECO:0007669"/>
    <property type="project" value="UniProtKB-KW"/>
</dbReference>
<evidence type="ECO:0000313" key="8">
    <source>
        <dbReference type="EMBL" id="ACY18319.1"/>
    </source>
</evidence>
<dbReference type="InterPro" id="IPR013527">
    <property type="entry name" value="YicC-like_N"/>
</dbReference>
<dbReference type="KEGG" id="hoh:Hoch_5843"/>
<dbReference type="HOGENOM" id="CLU_076609_1_0_7"/>
<dbReference type="EMBL" id="CP001804">
    <property type="protein sequence ID" value="ACY18319.1"/>
    <property type="molecule type" value="Genomic_DNA"/>
</dbReference>
<evidence type="ECO:0000256" key="2">
    <source>
        <dbReference type="ARBA" id="ARBA00022722"/>
    </source>
</evidence>
<dbReference type="PANTHER" id="PTHR30636:SF3">
    <property type="entry name" value="UPF0701 PROTEIN YICC"/>
    <property type="match status" value="1"/>
</dbReference>
<dbReference type="GO" id="GO:0004521">
    <property type="term" value="F:RNA endonuclease activity"/>
    <property type="evidence" value="ECO:0007669"/>
    <property type="project" value="InterPro"/>
</dbReference>
<dbReference type="Proteomes" id="UP000001880">
    <property type="component" value="Chromosome"/>
</dbReference>
<evidence type="ECO:0000256" key="1">
    <source>
        <dbReference type="ARBA" id="ARBA00001968"/>
    </source>
</evidence>